<dbReference type="EMBL" id="JAWXXV010000001">
    <property type="protein sequence ID" value="MDX5986226.1"/>
    <property type="molecule type" value="Genomic_DNA"/>
</dbReference>
<sequence>MAIVEDDDLVRSATASLIRSLGLEAAQFPSAPECLAAYPDQFGCIISDINMPEMSGLEFQDALRTRGIAVPLILMTAYPTDDLLTRALNNGAHCFLQKPYSPDTLVDCLADIFGPLE</sequence>
<evidence type="ECO:0000256" key="2">
    <source>
        <dbReference type="PROSITE-ProRule" id="PRU00169"/>
    </source>
</evidence>
<name>A0ABU4PPZ9_9SPHN</name>
<organism evidence="4 5">
    <name type="scientific">Sphingomonas echinoides</name>
    <dbReference type="NCBI Taxonomy" id="59803"/>
    <lineage>
        <taxon>Bacteria</taxon>
        <taxon>Pseudomonadati</taxon>
        <taxon>Pseudomonadota</taxon>
        <taxon>Alphaproteobacteria</taxon>
        <taxon>Sphingomonadales</taxon>
        <taxon>Sphingomonadaceae</taxon>
        <taxon>Sphingomonas</taxon>
    </lineage>
</organism>
<dbReference type="RefSeq" id="WP_211207125.1">
    <property type="nucleotide sequence ID" value="NZ_JAWXXV010000001.1"/>
</dbReference>
<dbReference type="InterPro" id="IPR001789">
    <property type="entry name" value="Sig_transdc_resp-reg_receiver"/>
</dbReference>
<dbReference type="PANTHER" id="PTHR44591">
    <property type="entry name" value="STRESS RESPONSE REGULATOR PROTEIN 1"/>
    <property type="match status" value="1"/>
</dbReference>
<dbReference type="PANTHER" id="PTHR44591:SF25">
    <property type="entry name" value="CHEMOTAXIS TWO-COMPONENT RESPONSE REGULATOR"/>
    <property type="match status" value="1"/>
</dbReference>
<dbReference type="SMART" id="SM00448">
    <property type="entry name" value="REC"/>
    <property type="match status" value="1"/>
</dbReference>
<keyword evidence="1 2" id="KW-0597">Phosphoprotein</keyword>
<dbReference type="InterPro" id="IPR050595">
    <property type="entry name" value="Bact_response_regulator"/>
</dbReference>
<dbReference type="InterPro" id="IPR011006">
    <property type="entry name" value="CheY-like_superfamily"/>
</dbReference>
<keyword evidence="5" id="KW-1185">Reference proteome</keyword>
<evidence type="ECO:0000313" key="4">
    <source>
        <dbReference type="EMBL" id="MDX5986226.1"/>
    </source>
</evidence>
<dbReference type="SUPFAM" id="SSF52172">
    <property type="entry name" value="CheY-like"/>
    <property type="match status" value="1"/>
</dbReference>
<dbReference type="Gene3D" id="3.40.50.2300">
    <property type="match status" value="1"/>
</dbReference>
<proteinExistence type="predicted"/>
<dbReference type="PROSITE" id="PS50110">
    <property type="entry name" value="RESPONSE_REGULATORY"/>
    <property type="match status" value="1"/>
</dbReference>
<accession>A0ABU4PPZ9</accession>
<evidence type="ECO:0000259" key="3">
    <source>
        <dbReference type="PROSITE" id="PS50110"/>
    </source>
</evidence>
<dbReference type="Pfam" id="PF00072">
    <property type="entry name" value="Response_reg"/>
    <property type="match status" value="1"/>
</dbReference>
<evidence type="ECO:0000313" key="5">
    <source>
        <dbReference type="Proteomes" id="UP001279660"/>
    </source>
</evidence>
<feature type="domain" description="Response regulatory" evidence="3">
    <location>
        <begin position="1"/>
        <end position="113"/>
    </location>
</feature>
<comment type="caution">
    <text evidence="4">The sequence shown here is derived from an EMBL/GenBank/DDBJ whole genome shotgun (WGS) entry which is preliminary data.</text>
</comment>
<protein>
    <submittedName>
        <fullName evidence="4">Response regulator</fullName>
    </submittedName>
</protein>
<reference evidence="4 5" key="1">
    <citation type="submission" date="2023-11" db="EMBL/GenBank/DDBJ databases">
        <title>MicrobeMod: A computational toolkit for identifying prokaryotic methylation and restriction-modification with nanopore sequencing.</title>
        <authorList>
            <person name="Crits-Christoph A."/>
            <person name="Kang S.C."/>
            <person name="Lee H."/>
            <person name="Ostrov N."/>
        </authorList>
    </citation>
    <scope>NUCLEOTIDE SEQUENCE [LARGE SCALE GENOMIC DNA]</scope>
    <source>
        <strain evidence="4 5">ATCC 14820</strain>
    </source>
</reference>
<evidence type="ECO:0000256" key="1">
    <source>
        <dbReference type="ARBA" id="ARBA00022553"/>
    </source>
</evidence>
<gene>
    <name evidence="4" type="ORF">SIL82_18360</name>
</gene>
<dbReference type="Proteomes" id="UP001279660">
    <property type="component" value="Unassembled WGS sequence"/>
</dbReference>
<feature type="modified residue" description="4-aspartylphosphate" evidence="2">
    <location>
        <position position="48"/>
    </location>
</feature>